<evidence type="ECO:0000313" key="5">
    <source>
        <dbReference type="Proteomes" id="UP000826271"/>
    </source>
</evidence>
<dbReference type="SUPFAM" id="SSF51735">
    <property type="entry name" value="NAD(P)-binding Rossmann-fold domains"/>
    <property type="match status" value="1"/>
</dbReference>
<name>A0AAV6WI47_9LAMI</name>
<protein>
    <recommendedName>
        <fullName evidence="3">NAD-dependent epimerase/dehydratase domain-containing protein</fullName>
    </recommendedName>
</protein>
<keyword evidence="1" id="KW-0521">NADP</keyword>
<feature type="domain" description="NAD-dependent epimerase/dehydratase" evidence="3">
    <location>
        <begin position="39"/>
        <end position="157"/>
    </location>
</feature>
<evidence type="ECO:0000256" key="2">
    <source>
        <dbReference type="ARBA" id="ARBA00023002"/>
    </source>
</evidence>
<keyword evidence="5" id="KW-1185">Reference proteome</keyword>
<dbReference type="Pfam" id="PF01370">
    <property type="entry name" value="Epimerase"/>
    <property type="match status" value="1"/>
</dbReference>
<evidence type="ECO:0000313" key="4">
    <source>
        <dbReference type="EMBL" id="KAG8367651.1"/>
    </source>
</evidence>
<dbReference type="EMBL" id="WHWC01000016">
    <property type="protein sequence ID" value="KAG8367651.1"/>
    <property type="molecule type" value="Genomic_DNA"/>
</dbReference>
<dbReference type="Gene3D" id="3.40.50.720">
    <property type="entry name" value="NAD(P)-binding Rossmann-like Domain"/>
    <property type="match status" value="1"/>
</dbReference>
<evidence type="ECO:0000259" key="3">
    <source>
        <dbReference type="Pfam" id="PF01370"/>
    </source>
</evidence>
<dbReference type="AlphaFoldDB" id="A0AAV6WI47"/>
<dbReference type="Proteomes" id="UP000826271">
    <property type="component" value="Unassembled WGS sequence"/>
</dbReference>
<evidence type="ECO:0000256" key="1">
    <source>
        <dbReference type="ARBA" id="ARBA00022857"/>
    </source>
</evidence>
<organism evidence="4 5">
    <name type="scientific">Buddleja alternifolia</name>
    <dbReference type="NCBI Taxonomy" id="168488"/>
    <lineage>
        <taxon>Eukaryota</taxon>
        <taxon>Viridiplantae</taxon>
        <taxon>Streptophyta</taxon>
        <taxon>Embryophyta</taxon>
        <taxon>Tracheophyta</taxon>
        <taxon>Spermatophyta</taxon>
        <taxon>Magnoliopsida</taxon>
        <taxon>eudicotyledons</taxon>
        <taxon>Gunneridae</taxon>
        <taxon>Pentapetalae</taxon>
        <taxon>asterids</taxon>
        <taxon>lamiids</taxon>
        <taxon>Lamiales</taxon>
        <taxon>Scrophulariaceae</taxon>
        <taxon>Buddlejeae</taxon>
        <taxon>Buddleja</taxon>
    </lineage>
</organism>
<sequence length="259" mass="29004">MKKITSLERTEKGLRTFSVDVLDYYSIVGALNCCSALFCCLDRSDKYDAKIVDLEVRGAINVVEACAHTQSVEKIVFTSSLTAAVWRQNICSQKDVDERSWSDQEFCRKMKLWYALAKTLSEKAAWALAMDRMLDMVSINAGLVIGPDVAQQNPHVTISYLQGAEQMCVNGVLAYVDVNFLAEVQIRAFEDSSTSGRYLCFDHIVNSDVENLKLAQCLSPLISIPISRYDSQEGEIYAERLKSKKLSKLIENASSTLRL</sequence>
<keyword evidence="2" id="KW-0560">Oxidoreductase</keyword>
<dbReference type="InterPro" id="IPR001509">
    <property type="entry name" value="Epimerase_deHydtase"/>
</dbReference>
<accession>A0AAV6WI47</accession>
<comment type="caution">
    <text evidence="4">The sequence shown here is derived from an EMBL/GenBank/DDBJ whole genome shotgun (WGS) entry which is preliminary data.</text>
</comment>
<dbReference type="InterPro" id="IPR036291">
    <property type="entry name" value="NAD(P)-bd_dom_sf"/>
</dbReference>
<proteinExistence type="predicted"/>
<dbReference type="PANTHER" id="PTHR10366">
    <property type="entry name" value="NAD DEPENDENT EPIMERASE/DEHYDRATASE"/>
    <property type="match status" value="1"/>
</dbReference>
<reference evidence="4" key="1">
    <citation type="submission" date="2019-10" db="EMBL/GenBank/DDBJ databases">
        <authorList>
            <person name="Zhang R."/>
            <person name="Pan Y."/>
            <person name="Wang J."/>
            <person name="Ma R."/>
            <person name="Yu S."/>
        </authorList>
    </citation>
    <scope>NUCLEOTIDE SEQUENCE</scope>
    <source>
        <strain evidence="4">LA-IB0</strain>
        <tissue evidence="4">Leaf</tissue>
    </source>
</reference>
<dbReference type="GO" id="GO:0016616">
    <property type="term" value="F:oxidoreductase activity, acting on the CH-OH group of donors, NAD or NADP as acceptor"/>
    <property type="evidence" value="ECO:0007669"/>
    <property type="project" value="TreeGrafter"/>
</dbReference>
<dbReference type="InterPro" id="IPR050425">
    <property type="entry name" value="NAD(P)_dehydrat-like"/>
</dbReference>
<dbReference type="PANTHER" id="PTHR10366:SF390">
    <property type="entry name" value="CINNAMOYL-COA REDUCTASE-LIKE PROTEIN"/>
    <property type="match status" value="1"/>
</dbReference>
<gene>
    <name evidence="4" type="ORF">BUALT_Bualt16G0095100</name>
</gene>